<reference evidence="1 2" key="2">
    <citation type="submission" date="2020-08" db="EMBL/GenBank/DDBJ databases">
        <authorList>
            <person name="Partida-Martinez L."/>
            <person name="Huntemann M."/>
            <person name="Clum A."/>
            <person name="Wang J."/>
            <person name="Palaniappan K."/>
            <person name="Ritter S."/>
            <person name="Chen I.-M."/>
            <person name="Stamatis D."/>
            <person name="Reddy T."/>
            <person name="O'Malley R."/>
            <person name="Daum C."/>
            <person name="Shapiro N."/>
            <person name="Ivanova N."/>
            <person name="Kyrpides N."/>
            <person name="Woyke T."/>
        </authorList>
    </citation>
    <scope>NUCLEOTIDE SEQUENCE [LARGE SCALE GENOMIC DNA]</scope>
    <source>
        <strain evidence="1 2">RAS26</strain>
    </source>
</reference>
<reference evidence="1 2" key="1">
    <citation type="submission" date="2020-08" db="EMBL/GenBank/DDBJ databases">
        <title>The Agave Microbiome: Exploring the role of microbial communities in plant adaptations to desert environments.</title>
        <authorList>
            <person name="Partida-Martinez L.P."/>
        </authorList>
    </citation>
    <scope>NUCLEOTIDE SEQUENCE [LARGE SCALE GENOMIC DNA]</scope>
    <source>
        <strain evidence="1 2">RAS26</strain>
    </source>
</reference>
<dbReference type="AlphaFoldDB" id="A0A7W4UEZ8"/>
<dbReference type="Pfam" id="PF11290">
    <property type="entry name" value="DUF3090"/>
    <property type="match status" value="1"/>
</dbReference>
<dbReference type="RefSeq" id="WP_183295809.1">
    <property type="nucleotide sequence ID" value="NZ_JACHVX010000002.1"/>
</dbReference>
<evidence type="ECO:0000313" key="2">
    <source>
        <dbReference type="Proteomes" id="UP000518206"/>
    </source>
</evidence>
<comment type="caution">
    <text evidence="1">The sequence shown here is derived from an EMBL/GenBank/DDBJ whole genome shotgun (WGS) entry which is preliminary data.</text>
</comment>
<dbReference type="Proteomes" id="UP000518206">
    <property type="component" value="Unassembled WGS sequence"/>
</dbReference>
<sequence>MRTLVHEFDWPDRVVVGTVGRPGERTFYLQARDGARSTSVALEKEQSAVLADTIDEMLNRLMAEDGNRVSIPPEAPAELVDNEPLDQPVEEQFRAGALRLGWDPRTAQVVIEAYPVEVVQDDDAVDPEPETETEADEPSEMLIVRIPVGTARAFVQRTRRVVRAGRPICPLCGEPVDPDGHVCRLTDGE</sequence>
<protein>
    <submittedName>
        <fullName evidence="1">Putative repeat protein (TIGR03847 family)</fullName>
    </submittedName>
</protein>
<proteinExistence type="predicted"/>
<accession>A0A7W4UEZ8</accession>
<name>A0A7W4UEZ8_9CELL</name>
<dbReference type="NCBIfam" id="TIGR03847">
    <property type="entry name" value="conserved hypothetical protein"/>
    <property type="match status" value="1"/>
</dbReference>
<dbReference type="EMBL" id="JACHVX010000002">
    <property type="protein sequence ID" value="MBB2922993.1"/>
    <property type="molecule type" value="Genomic_DNA"/>
</dbReference>
<evidence type="ECO:0000313" key="1">
    <source>
        <dbReference type="EMBL" id="MBB2922993.1"/>
    </source>
</evidence>
<dbReference type="InterPro" id="IPR021441">
    <property type="entry name" value="DUF3090"/>
</dbReference>
<organism evidence="1 2">
    <name type="scientific">Cellulomonas cellasea</name>
    <dbReference type="NCBI Taxonomy" id="43670"/>
    <lineage>
        <taxon>Bacteria</taxon>
        <taxon>Bacillati</taxon>
        <taxon>Actinomycetota</taxon>
        <taxon>Actinomycetes</taxon>
        <taxon>Micrococcales</taxon>
        <taxon>Cellulomonadaceae</taxon>
        <taxon>Cellulomonas</taxon>
    </lineage>
</organism>
<gene>
    <name evidence="1" type="ORF">FHR80_001905</name>
</gene>